<gene>
    <name evidence="2" type="ORF">ABT58_20530</name>
</gene>
<dbReference type="Proteomes" id="UP000036426">
    <property type="component" value="Unassembled WGS sequence"/>
</dbReference>
<dbReference type="AlphaFoldDB" id="A0A0J1GGI3"/>
<dbReference type="PATRIC" id="fig|754436.4.peg.4323"/>
<dbReference type="RefSeq" id="WP_047876316.1">
    <property type="nucleotide sequence ID" value="NZ_BMYC01000029.1"/>
</dbReference>
<sequence length="125" mass="14513">MKLIQWRKRPDKVILSVSVLLALMPLWGLLTGTAFSLGAYGSNYHEFGLAQEPDRFWFLIKVQGAIWAYVVMLAFVDFPLIKHLYERLIAFKNQHKIIAYLTLYLLVPIIVVALFLFCLHVFDIQ</sequence>
<keyword evidence="1" id="KW-0472">Membrane</keyword>
<evidence type="ECO:0000313" key="3">
    <source>
        <dbReference type="Proteomes" id="UP000036426"/>
    </source>
</evidence>
<keyword evidence="3" id="KW-1185">Reference proteome</keyword>
<feature type="transmembrane region" description="Helical" evidence="1">
    <location>
        <begin position="97"/>
        <end position="122"/>
    </location>
</feature>
<evidence type="ECO:0000256" key="1">
    <source>
        <dbReference type="SAM" id="Phobius"/>
    </source>
</evidence>
<feature type="transmembrane region" description="Helical" evidence="1">
    <location>
        <begin position="56"/>
        <end position="76"/>
    </location>
</feature>
<protein>
    <submittedName>
        <fullName evidence="2">Uncharacterized protein</fullName>
    </submittedName>
</protein>
<keyword evidence="1" id="KW-0812">Transmembrane</keyword>
<reference evidence="2 3" key="1">
    <citation type="submission" date="2015-05" db="EMBL/GenBank/DDBJ databases">
        <title>Photobacterium galathea sp. nov.</title>
        <authorList>
            <person name="Machado H."/>
            <person name="Gram L."/>
        </authorList>
    </citation>
    <scope>NUCLEOTIDE SEQUENCE [LARGE SCALE GENOMIC DNA]</scope>
    <source>
        <strain evidence="2 3">DSM 25995</strain>
    </source>
</reference>
<feature type="transmembrane region" description="Helical" evidence="1">
    <location>
        <begin position="12"/>
        <end position="36"/>
    </location>
</feature>
<dbReference type="EMBL" id="LDOV01000042">
    <property type="protein sequence ID" value="KLU98809.1"/>
    <property type="molecule type" value="Genomic_DNA"/>
</dbReference>
<evidence type="ECO:0000313" key="2">
    <source>
        <dbReference type="EMBL" id="KLU98809.1"/>
    </source>
</evidence>
<accession>A0A0J1GGI3</accession>
<name>A0A0J1GGI3_9GAMM</name>
<comment type="caution">
    <text evidence="2">The sequence shown here is derived from an EMBL/GenBank/DDBJ whole genome shotgun (WGS) entry which is preliminary data.</text>
</comment>
<organism evidence="2 3">
    <name type="scientific">Photobacterium aphoticum</name>
    <dbReference type="NCBI Taxonomy" id="754436"/>
    <lineage>
        <taxon>Bacteria</taxon>
        <taxon>Pseudomonadati</taxon>
        <taxon>Pseudomonadota</taxon>
        <taxon>Gammaproteobacteria</taxon>
        <taxon>Vibrionales</taxon>
        <taxon>Vibrionaceae</taxon>
        <taxon>Photobacterium</taxon>
    </lineage>
</organism>
<proteinExistence type="predicted"/>
<keyword evidence="1" id="KW-1133">Transmembrane helix</keyword>